<organism evidence="1 2">
    <name type="scientific">Methylobacterium nodulans (strain LMG 21967 / CNCM I-2342 / ORS 2060)</name>
    <dbReference type="NCBI Taxonomy" id="460265"/>
    <lineage>
        <taxon>Bacteria</taxon>
        <taxon>Pseudomonadati</taxon>
        <taxon>Pseudomonadota</taxon>
        <taxon>Alphaproteobacteria</taxon>
        <taxon>Hyphomicrobiales</taxon>
        <taxon>Methylobacteriaceae</taxon>
        <taxon>Methylobacterium</taxon>
    </lineage>
</organism>
<geneLocation type="plasmid" evidence="1 2">
    <name>pMNOD01</name>
</geneLocation>
<evidence type="ECO:0000313" key="2">
    <source>
        <dbReference type="Proteomes" id="UP000008207"/>
    </source>
</evidence>
<keyword evidence="1" id="KW-0614">Plasmid</keyword>
<reference evidence="2" key="1">
    <citation type="submission" date="2009-01" db="EMBL/GenBank/DDBJ databases">
        <title>Complete sequence of plasmid 1 of Methylobacterium nodulans ORS 2060.</title>
        <authorList>
            <consortium name="US DOE Joint Genome Institute"/>
            <person name="Lucas S."/>
            <person name="Copeland A."/>
            <person name="Lapidus A."/>
            <person name="Glavina del Rio T."/>
            <person name="Dalin E."/>
            <person name="Tice H."/>
            <person name="Bruce D."/>
            <person name="Goodwin L."/>
            <person name="Pitluck S."/>
            <person name="Sims D."/>
            <person name="Brettin T."/>
            <person name="Detter J.C."/>
            <person name="Han C."/>
            <person name="Larimer F."/>
            <person name="Land M."/>
            <person name="Hauser L."/>
            <person name="Kyrpides N."/>
            <person name="Ivanova N."/>
            <person name="Marx C.J."/>
            <person name="Richardson P."/>
        </authorList>
    </citation>
    <scope>NUCLEOTIDE SEQUENCE [LARGE SCALE GENOMIC DNA]</scope>
    <source>
        <strain evidence="2">LMG 21967 / CNCM I-2342 / ORS 2060</strain>
        <plasmid evidence="2">Plasmid pMNOD01</plasmid>
    </source>
</reference>
<dbReference type="OrthoDB" id="8020009at2"/>
<dbReference type="HOGENOM" id="CLU_1893764_0_0_5"/>
<protein>
    <submittedName>
        <fullName evidence="1">Uncharacterized protein</fullName>
    </submittedName>
</protein>
<dbReference type="Proteomes" id="UP000008207">
    <property type="component" value="Plasmid pMNOD01"/>
</dbReference>
<keyword evidence="2" id="KW-1185">Reference proteome</keyword>
<dbReference type="RefSeq" id="WP_015933967.1">
    <property type="nucleotide sequence ID" value="NC_011892.1"/>
</dbReference>
<proteinExistence type="predicted"/>
<dbReference type="AlphaFoldDB" id="B8IVH5"/>
<dbReference type="EMBL" id="CP001350">
    <property type="protein sequence ID" value="ACL62415.1"/>
    <property type="molecule type" value="Genomic_DNA"/>
</dbReference>
<sequence length="134" mass="15005">MTAQMTLAERLEANAILDRLVADEPTFAISDAHRLIELIPIRAPRRFTFNFTFSRPGTKTRGHAAGHGDVQVEEEGVEKTWSTDSGPVHKIGGYEVTHVPGLITIQLMWTETRLDQTGQSCELIYNKATASRRR</sequence>
<name>B8IVH5_METNO</name>
<accession>B8IVH5</accession>
<gene>
    <name evidence="1" type="ordered locus">Mnod_8261</name>
</gene>
<dbReference type="KEGG" id="mno:Mnod_8261"/>
<evidence type="ECO:0000313" key="1">
    <source>
        <dbReference type="EMBL" id="ACL62415.1"/>
    </source>
</evidence>